<reference evidence="11 12" key="1">
    <citation type="journal article" date="2018" name="ISME J.">
        <title>Endosymbiont genomes yield clues of tubeworm success.</title>
        <authorList>
            <person name="Li Y."/>
            <person name="Liles M.R."/>
            <person name="Halanych K.M."/>
        </authorList>
    </citation>
    <scope>NUCLEOTIDE SEQUENCE [LARGE SCALE GENOMIC DNA]</scope>
    <source>
        <strain evidence="11">A1462</strain>
    </source>
</reference>
<keyword evidence="8" id="KW-0902">Two-component regulatory system</keyword>
<gene>
    <name evidence="11" type="ORF">DIZ78_09810</name>
</gene>
<evidence type="ECO:0000256" key="1">
    <source>
        <dbReference type="ARBA" id="ARBA00000085"/>
    </source>
</evidence>
<keyword evidence="9" id="KW-0472">Membrane</keyword>
<keyword evidence="4" id="KW-0808">Transferase</keyword>
<proteinExistence type="predicted"/>
<name>A0A370DLT5_9GAMM</name>
<dbReference type="GO" id="GO:0005524">
    <property type="term" value="F:ATP binding"/>
    <property type="evidence" value="ECO:0007669"/>
    <property type="project" value="UniProtKB-KW"/>
</dbReference>
<dbReference type="SUPFAM" id="SSF103190">
    <property type="entry name" value="Sensory domain-like"/>
    <property type="match status" value="1"/>
</dbReference>
<evidence type="ECO:0000256" key="8">
    <source>
        <dbReference type="ARBA" id="ARBA00023012"/>
    </source>
</evidence>
<comment type="caution">
    <text evidence="11">The sequence shown here is derived from an EMBL/GenBank/DDBJ whole genome shotgun (WGS) entry which is preliminary data.</text>
</comment>
<dbReference type="Pfam" id="PF07730">
    <property type="entry name" value="HisKA_3"/>
    <property type="match status" value="1"/>
</dbReference>
<dbReference type="Proteomes" id="UP000254771">
    <property type="component" value="Unassembled WGS sequence"/>
</dbReference>
<protein>
    <recommendedName>
        <fullName evidence="2">histidine kinase</fullName>
        <ecNumber evidence="2">2.7.13.3</ecNumber>
    </recommendedName>
</protein>
<evidence type="ECO:0000256" key="2">
    <source>
        <dbReference type="ARBA" id="ARBA00012438"/>
    </source>
</evidence>
<dbReference type="GO" id="GO:0016020">
    <property type="term" value="C:membrane"/>
    <property type="evidence" value="ECO:0007669"/>
    <property type="project" value="InterPro"/>
</dbReference>
<evidence type="ECO:0000256" key="3">
    <source>
        <dbReference type="ARBA" id="ARBA00022553"/>
    </source>
</evidence>
<dbReference type="InterPro" id="IPR011712">
    <property type="entry name" value="Sig_transdc_His_kin_sub3_dim/P"/>
</dbReference>
<dbReference type="EC" id="2.7.13.3" evidence="2"/>
<sequence length="454" mass="50996">MEAKRQAKIHLVRFFGLTSFISISVTALLIIVFIRGLIVSSVEEISEQGNSTLTRAAVAFFSDELNAFIEQAEQNGEEDAAAQMVSYHLRRHIHDLLRETSVVRVKIYDWSGRVIYSTKSEQIGRMQEGNLGFAAAISGNETTRILYRDTFNLFDEETSEDNLVQTYVPIHSPDKSNVIGVFEIYSDVNDQIKDAGTNVAGLIIGVVVVMVILFGILLFNIKRAERIVDDKQRENRERQHTLEVLSSKMLTAQEDEKKRIANELHEDVVQTLVAVKFHLESQLQQLSNDTDSSKDEPEQIVKVLQDAARKIRAVAVDLRNPSLDDFGLRTTVNSMVKEYSSVSDDLNFVATVQIPEDEIPLERKTIIYRILSETLTAICKLGYTAGTIKIDLKQSPEGMELGIETNWRNEIGRDDLGAVDGFASMREKTILSGGDFYSVRNDSGSITRLSVWPN</sequence>
<dbReference type="EMBL" id="QFXE01000011">
    <property type="protein sequence ID" value="RDH85871.1"/>
    <property type="molecule type" value="Genomic_DNA"/>
</dbReference>
<organism evidence="11 12">
    <name type="scientific">endosymbiont of Escarpia spicata</name>
    <dbReference type="NCBI Taxonomy" id="2200908"/>
    <lineage>
        <taxon>Bacteria</taxon>
        <taxon>Pseudomonadati</taxon>
        <taxon>Pseudomonadota</taxon>
        <taxon>Gammaproteobacteria</taxon>
        <taxon>sulfur-oxidizing symbionts</taxon>
    </lineage>
</organism>
<evidence type="ECO:0000259" key="10">
    <source>
        <dbReference type="Pfam" id="PF07730"/>
    </source>
</evidence>
<evidence type="ECO:0000256" key="5">
    <source>
        <dbReference type="ARBA" id="ARBA00022741"/>
    </source>
</evidence>
<dbReference type="AlphaFoldDB" id="A0A370DLT5"/>
<dbReference type="InterPro" id="IPR050482">
    <property type="entry name" value="Sensor_HK_TwoCompSys"/>
</dbReference>
<keyword evidence="6" id="KW-0418">Kinase</keyword>
<evidence type="ECO:0000256" key="7">
    <source>
        <dbReference type="ARBA" id="ARBA00022840"/>
    </source>
</evidence>
<evidence type="ECO:0000313" key="12">
    <source>
        <dbReference type="Proteomes" id="UP000254771"/>
    </source>
</evidence>
<keyword evidence="9" id="KW-1133">Transmembrane helix</keyword>
<dbReference type="InterPro" id="IPR029151">
    <property type="entry name" value="Sensor-like_sf"/>
</dbReference>
<feature type="transmembrane region" description="Helical" evidence="9">
    <location>
        <begin position="199"/>
        <end position="221"/>
    </location>
</feature>
<evidence type="ECO:0000256" key="4">
    <source>
        <dbReference type="ARBA" id="ARBA00022679"/>
    </source>
</evidence>
<dbReference type="Gene3D" id="6.10.250.2870">
    <property type="match status" value="1"/>
</dbReference>
<evidence type="ECO:0000256" key="6">
    <source>
        <dbReference type="ARBA" id="ARBA00022777"/>
    </source>
</evidence>
<feature type="transmembrane region" description="Helical" evidence="9">
    <location>
        <begin position="12"/>
        <end position="38"/>
    </location>
</feature>
<dbReference type="PANTHER" id="PTHR24421:SF10">
    <property type="entry name" value="NITRATE_NITRITE SENSOR PROTEIN NARQ"/>
    <property type="match status" value="1"/>
</dbReference>
<dbReference type="PANTHER" id="PTHR24421">
    <property type="entry name" value="NITRATE/NITRITE SENSOR PROTEIN NARX-RELATED"/>
    <property type="match status" value="1"/>
</dbReference>
<dbReference type="GO" id="GO:0046983">
    <property type="term" value="F:protein dimerization activity"/>
    <property type="evidence" value="ECO:0007669"/>
    <property type="project" value="InterPro"/>
</dbReference>
<feature type="domain" description="Signal transduction histidine kinase subgroup 3 dimerisation and phosphoacceptor" evidence="10">
    <location>
        <begin position="256"/>
        <end position="322"/>
    </location>
</feature>
<dbReference type="GO" id="GO:0000155">
    <property type="term" value="F:phosphorelay sensor kinase activity"/>
    <property type="evidence" value="ECO:0007669"/>
    <property type="project" value="InterPro"/>
</dbReference>
<evidence type="ECO:0000313" key="11">
    <source>
        <dbReference type="EMBL" id="RDH85871.1"/>
    </source>
</evidence>
<comment type="catalytic activity">
    <reaction evidence="1">
        <text>ATP + protein L-histidine = ADP + protein N-phospho-L-histidine.</text>
        <dbReference type="EC" id="2.7.13.3"/>
    </reaction>
</comment>
<evidence type="ECO:0000256" key="9">
    <source>
        <dbReference type="SAM" id="Phobius"/>
    </source>
</evidence>
<keyword evidence="5" id="KW-0547">Nucleotide-binding</keyword>
<keyword evidence="9" id="KW-0812">Transmembrane</keyword>
<keyword evidence="7" id="KW-0067">ATP-binding</keyword>
<keyword evidence="3" id="KW-0597">Phosphoprotein</keyword>
<accession>A0A370DLT5</accession>
<keyword evidence="12" id="KW-1185">Reference proteome</keyword>